<keyword evidence="8" id="KW-1185">Reference proteome</keyword>
<dbReference type="KEGG" id="cput:CONPUDRAFT_132803"/>
<dbReference type="InterPro" id="IPR001338">
    <property type="entry name" value="Class_I_Hydrophobin"/>
</dbReference>
<reference evidence="8" key="1">
    <citation type="journal article" date="2012" name="Science">
        <title>The Paleozoic origin of enzymatic lignin decomposition reconstructed from 31 fungal genomes.</title>
        <authorList>
            <person name="Floudas D."/>
            <person name="Binder M."/>
            <person name="Riley R."/>
            <person name="Barry K."/>
            <person name="Blanchette R.A."/>
            <person name="Henrissat B."/>
            <person name="Martinez A.T."/>
            <person name="Otillar R."/>
            <person name="Spatafora J.W."/>
            <person name="Yadav J.S."/>
            <person name="Aerts A."/>
            <person name="Benoit I."/>
            <person name="Boyd A."/>
            <person name="Carlson A."/>
            <person name="Copeland A."/>
            <person name="Coutinho P.M."/>
            <person name="de Vries R.P."/>
            <person name="Ferreira P."/>
            <person name="Findley K."/>
            <person name="Foster B."/>
            <person name="Gaskell J."/>
            <person name="Glotzer D."/>
            <person name="Gorecki P."/>
            <person name="Heitman J."/>
            <person name="Hesse C."/>
            <person name="Hori C."/>
            <person name="Igarashi K."/>
            <person name="Jurgens J.A."/>
            <person name="Kallen N."/>
            <person name="Kersten P."/>
            <person name="Kohler A."/>
            <person name="Kuees U."/>
            <person name="Kumar T.K.A."/>
            <person name="Kuo A."/>
            <person name="LaButti K."/>
            <person name="Larrondo L.F."/>
            <person name="Lindquist E."/>
            <person name="Ling A."/>
            <person name="Lombard V."/>
            <person name="Lucas S."/>
            <person name="Lundell T."/>
            <person name="Martin R."/>
            <person name="McLaughlin D.J."/>
            <person name="Morgenstern I."/>
            <person name="Morin E."/>
            <person name="Murat C."/>
            <person name="Nagy L.G."/>
            <person name="Nolan M."/>
            <person name="Ohm R.A."/>
            <person name="Patyshakuliyeva A."/>
            <person name="Rokas A."/>
            <person name="Ruiz-Duenas F.J."/>
            <person name="Sabat G."/>
            <person name="Salamov A."/>
            <person name="Samejima M."/>
            <person name="Schmutz J."/>
            <person name="Slot J.C."/>
            <person name="St John F."/>
            <person name="Stenlid J."/>
            <person name="Sun H."/>
            <person name="Sun S."/>
            <person name="Syed K."/>
            <person name="Tsang A."/>
            <person name="Wiebenga A."/>
            <person name="Young D."/>
            <person name="Pisabarro A."/>
            <person name="Eastwood D.C."/>
            <person name="Martin F."/>
            <person name="Cullen D."/>
            <person name="Grigoriev I.V."/>
            <person name="Hibbett D.S."/>
        </authorList>
    </citation>
    <scope>NUCLEOTIDE SEQUENCE [LARGE SCALE GENOMIC DNA]</scope>
    <source>
        <strain evidence="8">RWD-64-598 SS2</strain>
    </source>
</reference>
<feature type="signal peptide" evidence="6">
    <location>
        <begin position="1"/>
        <end position="18"/>
    </location>
</feature>
<comment type="subcellular location">
    <subcellularLocation>
        <location evidence="1 6">Secreted</location>
        <location evidence="1 6">Cell wall</location>
    </subcellularLocation>
</comment>
<keyword evidence="3 6" id="KW-0134">Cell wall</keyword>
<dbReference type="EMBL" id="JH711591">
    <property type="protein sequence ID" value="EIW74599.1"/>
    <property type="molecule type" value="Genomic_DNA"/>
</dbReference>
<evidence type="ECO:0000313" key="7">
    <source>
        <dbReference type="EMBL" id="EIW74599.1"/>
    </source>
</evidence>
<evidence type="ECO:0000256" key="2">
    <source>
        <dbReference type="ARBA" id="ARBA00010446"/>
    </source>
</evidence>
<accession>R7SHQ1</accession>
<dbReference type="SMART" id="SM00075">
    <property type="entry name" value="HYDRO"/>
    <property type="match status" value="1"/>
</dbReference>
<evidence type="ECO:0000313" key="8">
    <source>
        <dbReference type="Proteomes" id="UP000053558"/>
    </source>
</evidence>
<evidence type="ECO:0000256" key="1">
    <source>
        <dbReference type="ARBA" id="ARBA00004191"/>
    </source>
</evidence>
<evidence type="ECO:0000256" key="5">
    <source>
        <dbReference type="ARBA" id="ARBA00023157"/>
    </source>
</evidence>
<dbReference type="GeneID" id="19200435"/>
<comment type="similarity">
    <text evidence="2 6">Belongs to the fungal hydrophobin family.</text>
</comment>
<evidence type="ECO:0000256" key="4">
    <source>
        <dbReference type="ARBA" id="ARBA00022525"/>
    </source>
</evidence>
<dbReference type="AlphaFoldDB" id="R7SHQ1"/>
<dbReference type="RefSeq" id="XP_007775205.1">
    <property type="nucleotide sequence ID" value="XM_007777015.1"/>
</dbReference>
<dbReference type="Proteomes" id="UP000053558">
    <property type="component" value="Unassembled WGS sequence"/>
</dbReference>
<protein>
    <recommendedName>
        <fullName evidence="6">Hydrophobin</fullName>
    </recommendedName>
</protein>
<organism evidence="7 8">
    <name type="scientific">Coniophora puteana (strain RWD-64-598)</name>
    <name type="common">Brown rot fungus</name>
    <dbReference type="NCBI Taxonomy" id="741705"/>
    <lineage>
        <taxon>Eukaryota</taxon>
        <taxon>Fungi</taxon>
        <taxon>Dikarya</taxon>
        <taxon>Basidiomycota</taxon>
        <taxon>Agaricomycotina</taxon>
        <taxon>Agaricomycetes</taxon>
        <taxon>Agaricomycetidae</taxon>
        <taxon>Boletales</taxon>
        <taxon>Coniophorineae</taxon>
        <taxon>Coniophoraceae</taxon>
        <taxon>Coniophora</taxon>
    </lineage>
</organism>
<keyword evidence="4 6" id="KW-0964">Secreted</keyword>
<dbReference type="CDD" id="cd23507">
    <property type="entry name" value="hydrophobin_I"/>
    <property type="match status" value="1"/>
</dbReference>
<evidence type="ECO:0000256" key="3">
    <source>
        <dbReference type="ARBA" id="ARBA00022512"/>
    </source>
</evidence>
<keyword evidence="5 6" id="KW-1015">Disulfide bond</keyword>
<dbReference type="GO" id="GO:0009277">
    <property type="term" value="C:fungal-type cell wall"/>
    <property type="evidence" value="ECO:0007669"/>
    <property type="project" value="InterPro"/>
</dbReference>
<gene>
    <name evidence="7" type="ORF">CONPUDRAFT_132803</name>
</gene>
<sequence length="114" mass="11323">MHTTSALFAVVCATVAAAMPSNLTLRDGNGQCATGTLSCCDNALSAHDAQGPLGQLGLGDLLNGISGQIGVQCNPITVIGTGQGATCTQEPLCCDNNNYNGLISLGCSPINVAA</sequence>
<dbReference type="GO" id="GO:0005199">
    <property type="term" value="F:structural constituent of cell wall"/>
    <property type="evidence" value="ECO:0007669"/>
    <property type="project" value="InterPro"/>
</dbReference>
<dbReference type="Pfam" id="PF01185">
    <property type="entry name" value="Hydrophobin"/>
    <property type="match status" value="1"/>
</dbReference>
<keyword evidence="6" id="KW-0732">Signal</keyword>
<feature type="chain" id="PRO_5013985956" description="Hydrophobin" evidence="6">
    <location>
        <begin position="19"/>
        <end position="114"/>
    </location>
</feature>
<evidence type="ECO:0000256" key="6">
    <source>
        <dbReference type="RuleBase" id="RU365009"/>
    </source>
</evidence>
<proteinExistence type="inferred from homology"/>
<name>R7SHQ1_CONPW</name>
<dbReference type="OrthoDB" id="4225815at2759"/>
<dbReference type="OMA" id="CCENTND"/>